<evidence type="ECO:0000313" key="3">
    <source>
        <dbReference type="Proteomes" id="UP000019335"/>
    </source>
</evidence>
<keyword evidence="1" id="KW-0812">Transmembrane</keyword>
<keyword evidence="1" id="KW-1133">Transmembrane helix</keyword>
<proteinExistence type="predicted"/>
<sequence>MPQSFWSRAYRDGGQSRTLRPLPASLLVALAFVTPTVYFFFQPSASSSTLLSGQLPSFGPSSFPKYEGLSLSQPGLPVRQDNSRIAAMLRGNSEVSGQNVSDIQTVSHGMEMKFAKSLDEPRTLVIYVYHESQEWYRENLRFFIRVAMQDNDNNSTDYLLVVNGNSDLPLRGLLASTLAQREGRVWVLQRANTCYDGGTVGEVLRTHPHLAESYFYYVLMNSSVRGPFLPRYFQRMKGEEGHAEPRRRSWTSPLTSLLNDEVKLAGTTLSCMGQVHVQSMVLATDRIGLKVLLGDGVLNCASTLSDAIRTYEMGASTAILNAGYNVDSLMTRYTGVDWRQKRDLYCNAGMNPQGEHMNDGLGLDPFEVVFVKAKEFPRVAATQAFLRRYTEYYMDRDDLVSNDFMSPRLQAALKEEKEALRERVLRCQATFDAEFYFTQNPDLKGAVKEADAERHFYEYGFFERRPYHFIKESAGERDGCPFD</sequence>
<evidence type="ECO:0000256" key="1">
    <source>
        <dbReference type="SAM" id="Phobius"/>
    </source>
</evidence>
<feature type="transmembrane region" description="Helical" evidence="1">
    <location>
        <begin position="21"/>
        <end position="41"/>
    </location>
</feature>
<dbReference type="EMBL" id="AZIL01000175">
    <property type="protein sequence ID" value="EWM29250.1"/>
    <property type="molecule type" value="Genomic_DNA"/>
</dbReference>
<dbReference type="Proteomes" id="UP000019335">
    <property type="component" value="Chromosome 3"/>
</dbReference>
<comment type="caution">
    <text evidence="2">The sequence shown here is derived from an EMBL/GenBank/DDBJ whole genome shotgun (WGS) entry which is preliminary data.</text>
</comment>
<keyword evidence="1" id="KW-0472">Membrane</keyword>
<gene>
    <name evidence="2" type="ORF">Naga_100119g15</name>
</gene>
<protein>
    <submittedName>
        <fullName evidence="2">Uncharacterized protein</fullName>
    </submittedName>
</protein>
<organism evidence="2 3">
    <name type="scientific">Nannochloropsis gaditana</name>
    <dbReference type="NCBI Taxonomy" id="72520"/>
    <lineage>
        <taxon>Eukaryota</taxon>
        <taxon>Sar</taxon>
        <taxon>Stramenopiles</taxon>
        <taxon>Ochrophyta</taxon>
        <taxon>Eustigmatophyceae</taxon>
        <taxon>Eustigmatales</taxon>
        <taxon>Monodopsidaceae</taxon>
        <taxon>Nannochloropsis</taxon>
    </lineage>
</organism>
<name>W7TQ52_9STRA</name>
<evidence type="ECO:0000313" key="2">
    <source>
        <dbReference type="EMBL" id="EWM29250.1"/>
    </source>
</evidence>
<accession>W7TQ52</accession>
<dbReference type="AlphaFoldDB" id="W7TQ52"/>
<reference evidence="2 3" key="1">
    <citation type="journal article" date="2014" name="Mol. Plant">
        <title>Chromosome Scale Genome Assembly and Transcriptome Profiling of Nannochloropsis gaditana in Nitrogen Depletion.</title>
        <authorList>
            <person name="Corteggiani Carpinelli E."/>
            <person name="Telatin A."/>
            <person name="Vitulo N."/>
            <person name="Forcato C."/>
            <person name="D'Angelo M."/>
            <person name="Schiavon R."/>
            <person name="Vezzi A."/>
            <person name="Giacometti G.M."/>
            <person name="Morosinotto T."/>
            <person name="Valle G."/>
        </authorList>
    </citation>
    <scope>NUCLEOTIDE SEQUENCE [LARGE SCALE GENOMIC DNA]</scope>
    <source>
        <strain evidence="2 3">B-31</strain>
    </source>
</reference>
<keyword evidence="3" id="KW-1185">Reference proteome</keyword>
<dbReference type="OrthoDB" id="204504at2759"/>